<dbReference type="OrthoDB" id="9800276at2"/>
<reference evidence="6 7" key="1">
    <citation type="submission" date="2018-09" db="EMBL/GenBank/DDBJ databases">
        <title>Genome sequencing of strain 6GH32-13.</title>
        <authorList>
            <person name="Weon H.-Y."/>
            <person name="Heo J."/>
            <person name="Kwon S.-W."/>
        </authorList>
    </citation>
    <scope>NUCLEOTIDE SEQUENCE [LARGE SCALE GENOMIC DNA]</scope>
    <source>
        <strain evidence="6 7">5GH32-13</strain>
    </source>
</reference>
<feature type="domain" description="Glycosyltransferase 2-like" evidence="5">
    <location>
        <begin position="52"/>
        <end position="175"/>
    </location>
</feature>
<evidence type="ECO:0000259" key="5">
    <source>
        <dbReference type="Pfam" id="PF00535"/>
    </source>
</evidence>
<feature type="transmembrane region" description="Helical" evidence="4">
    <location>
        <begin position="347"/>
        <end position="368"/>
    </location>
</feature>
<evidence type="ECO:0000256" key="4">
    <source>
        <dbReference type="SAM" id="Phobius"/>
    </source>
</evidence>
<dbReference type="EMBL" id="CP032157">
    <property type="protein sequence ID" value="AXY77587.1"/>
    <property type="molecule type" value="Genomic_DNA"/>
</dbReference>
<proteinExistence type="inferred from homology"/>
<accession>A0A3B7MUL6</accession>
<organism evidence="6 7">
    <name type="scientific">Paraflavitalea soli</name>
    <dbReference type="NCBI Taxonomy" id="2315862"/>
    <lineage>
        <taxon>Bacteria</taxon>
        <taxon>Pseudomonadati</taxon>
        <taxon>Bacteroidota</taxon>
        <taxon>Chitinophagia</taxon>
        <taxon>Chitinophagales</taxon>
        <taxon>Chitinophagaceae</taxon>
        <taxon>Paraflavitalea</taxon>
    </lineage>
</organism>
<dbReference type="RefSeq" id="WP_119053460.1">
    <property type="nucleotide sequence ID" value="NZ_CP032157.1"/>
</dbReference>
<dbReference type="Gene3D" id="3.90.550.10">
    <property type="entry name" value="Spore Coat Polysaccharide Biosynthesis Protein SpsA, Chain A"/>
    <property type="match status" value="1"/>
</dbReference>
<dbReference type="SUPFAM" id="SSF53448">
    <property type="entry name" value="Nucleotide-diphospho-sugar transferases"/>
    <property type="match status" value="1"/>
</dbReference>
<comment type="similarity">
    <text evidence="1">Belongs to the glycosyltransferase 2 family.</text>
</comment>
<gene>
    <name evidence="6" type="ORF">D3H65_27980</name>
</gene>
<evidence type="ECO:0000313" key="7">
    <source>
        <dbReference type="Proteomes" id="UP000263900"/>
    </source>
</evidence>
<dbReference type="Proteomes" id="UP000263900">
    <property type="component" value="Chromosome"/>
</dbReference>
<evidence type="ECO:0000256" key="2">
    <source>
        <dbReference type="ARBA" id="ARBA00022676"/>
    </source>
</evidence>
<feature type="transmembrane region" description="Helical" evidence="4">
    <location>
        <begin position="290"/>
        <end position="313"/>
    </location>
</feature>
<dbReference type="InterPro" id="IPR029044">
    <property type="entry name" value="Nucleotide-diphossugar_trans"/>
</dbReference>
<dbReference type="GO" id="GO:0016757">
    <property type="term" value="F:glycosyltransferase activity"/>
    <property type="evidence" value="ECO:0007669"/>
    <property type="project" value="UniProtKB-KW"/>
</dbReference>
<dbReference type="PANTHER" id="PTHR43630">
    <property type="entry name" value="POLY-BETA-1,6-N-ACETYL-D-GLUCOSAMINE SYNTHASE"/>
    <property type="match status" value="1"/>
</dbReference>
<dbReference type="InterPro" id="IPR001173">
    <property type="entry name" value="Glyco_trans_2-like"/>
</dbReference>
<keyword evidence="4" id="KW-1133">Transmembrane helix</keyword>
<sequence>MAFLSLIDWWQVLFYVFCVVALIQLLYYWIIFQRLAWYRPSEKIQSQQHPVSVIICARDEAANLARNLPGVLVQTYPTTHEVIVVNHNSQDETRYLLEEFKKTFKNLHIVNLEQEAKGIPGKKYPLSIGIKEAHHEIILLTDADCVPATENWIQKMQDAYGEGTAVVLGYGAYHKLPGLLNKLIRFETFHAALQYLSFALAGMPYMGVGRNLSYKKGLFFANKGFSSINHVLSGDDDLFINRVANKGNTGIMIDQDAITLSTPKKTFGDWWRQKNRHFTTGKFYKPTHRFLLGLYSLTHFLFYPLLILSAIFFDWRISLGIFLVRSITQAIIYHKAMNKLNEKDLFAWWWLLDVWMFIYYCIFAPALWKKPKKNWH</sequence>
<dbReference type="AlphaFoldDB" id="A0A3B7MUL6"/>
<keyword evidence="2" id="KW-0328">Glycosyltransferase</keyword>
<dbReference type="PANTHER" id="PTHR43630:SF1">
    <property type="entry name" value="POLY-BETA-1,6-N-ACETYL-D-GLUCOSAMINE SYNTHASE"/>
    <property type="match status" value="1"/>
</dbReference>
<keyword evidence="4" id="KW-0472">Membrane</keyword>
<keyword evidence="4" id="KW-0812">Transmembrane</keyword>
<evidence type="ECO:0000256" key="1">
    <source>
        <dbReference type="ARBA" id="ARBA00006739"/>
    </source>
</evidence>
<protein>
    <submittedName>
        <fullName evidence="6">Glycosyltransferase</fullName>
    </submittedName>
</protein>
<keyword evidence="7" id="KW-1185">Reference proteome</keyword>
<dbReference type="KEGG" id="pseg:D3H65_27980"/>
<keyword evidence="3 6" id="KW-0808">Transferase</keyword>
<evidence type="ECO:0000256" key="3">
    <source>
        <dbReference type="ARBA" id="ARBA00022679"/>
    </source>
</evidence>
<feature type="transmembrane region" description="Helical" evidence="4">
    <location>
        <begin position="12"/>
        <end position="31"/>
    </location>
</feature>
<name>A0A3B7MUL6_9BACT</name>
<dbReference type="Pfam" id="PF00535">
    <property type="entry name" value="Glycos_transf_2"/>
    <property type="match status" value="1"/>
</dbReference>
<evidence type="ECO:0000313" key="6">
    <source>
        <dbReference type="EMBL" id="AXY77587.1"/>
    </source>
</evidence>